<dbReference type="EMBL" id="ML992510">
    <property type="protein sequence ID" value="KAF2221489.1"/>
    <property type="molecule type" value="Genomic_DNA"/>
</dbReference>
<evidence type="ECO:0000256" key="6">
    <source>
        <dbReference type="SAM" id="MobiDB-lite"/>
    </source>
</evidence>
<dbReference type="OrthoDB" id="10673757at2759"/>
<comment type="subcellular location">
    <subcellularLocation>
        <location evidence="1">Cytoplasm</location>
    </subcellularLocation>
</comment>
<keyword evidence="2" id="KW-0963">Cytoplasm</keyword>
<reference evidence="8" key="1">
    <citation type="journal article" date="2020" name="Stud. Mycol.">
        <title>101 Dothideomycetes genomes: A test case for predicting lifestyles and emergence of pathogens.</title>
        <authorList>
            <person name="Haridas S."/>
            <person name="Albert R."/>
            <person name="Binder M."/>
            <person name="Bloem J."/>
            <person name="LaButti K."/>
            <person name="Salamov A."/>
            <person name="Andreopoulos B."/>
            <person name="Baker S."/>
            <person name="Barry K."/>
            <person name="Bills G."/>
            <person name="Bluhm B."/>
            <person name="Cannon C."/>
            <person name="Castanera R."/>
            <person name="Culley D."/>
            <person name="Daum C."/>
            <person name="Ezra D."/>
            <person name="Gonzalez J."/>
            <person name="Henrissat B."/>
            <person name="Kuo A."/>
            <person name="Liang C."/>
            <person name="Lipzen A."/>
            <person name="Lutzoni F."/>
            <person name="Magnuson J."/>
            <person name="Mondo S."/>
            <person name="Nolan M."/>
            <person name="Ohm R."/>
            <person name="Pangilinan J."/>
            <person name="Park H.-J."/>
            <person name="Ramirez L."/>
            <person name="Alfaro M."/>
            <person name="Sun H."/>
            <person name="Tritt A."/>
            <person name="Yoshinaga Y."/>
            <person name="Zwiers L.-H."/>
            <person name="Turgeon B."/>
            <person name="Goodwin S."/>
            <person name="Spatafora J."/>
            <person name="Crous P."/>
            <person name="Grigoriev I."/>
        </authorList>
    </citation>
    <scope>NUCLEOTIDE SEQUENCE [LARGE SCALE GENOMIC DNA]</scope>
    <source>
        <strain evidence="8">CECT 20119</strain>
    </source>
</reference>
<dbReference type="AlphaFoldDB" id="A0A6A6G7D2"/>
<evidence type="ECO:0000256" key="2">
    <source>
        <dbReference type="ARBA" id="ARBA00022490"/>
    </source>
</evidence>
<gene>
    <name evidence="7" type="ORF">BDZ85DRAFT_297415</name>
</gene>
<organism evidence="7 8">
    <name type="scientific">Elsinoe ampelina</name>
    <dbReference type="NCBI Taxonomy" id="302913"/>
    <lineage>
        <taxon>Eukaryota</taxon>
        <taxon>Fungi</taxon>
        <taxon>Dikarya</taxon>
        <taxon>Ascomycota</taxon>
        <taxon>Pezizomycotina</taxon>
        <taxon>Dothideomycetes</taxon>
        <taxon>Dothideomycetidae</taxon>
        <taxon>Myriangiales</taxon>
        <taxon>Elsinoaceae</taxon>
        <taxon>Elsinoe</taxon>
    </lineage>
</organism>
<evidence type="ECO:0000313" key="8">
    <source>
        <dbReference type="Proteomes" id="UP000799538"/>
    </source>
</evidence>
<feature type="coiled-coil region" evidence="5">
    <location>
        <begin position="76"/>
        <end position="140"/>
    </location>
</feature>
<accession>A0A6A6G7D2</accession>
<evidence type="ECO:0000313" key="7">
    <source>
        <dbReference type="EMBL" id="KAF2221489.1"/>
    </source>
</evidence>
<keyword evidence="8" id="KW-1185">Reference proteome</keyword>
<keyword evidence="3" id="KW-0518">Myosin</keyword>
<dbReference type="PANTHER" id="PTHR46349">
    <property type="entry name" value="CINGULIN-LIKE PROTEIN 1-RELATED"/>
    <property type="match status" value="1"/>
</dbReference>
<protein>
    <submittedName>
        <fullName evidence="7">Uncharacterized protein</fullName>
    </submittedName>
</protein>
<evidence type="ECO:0000256" key="4">
    <source>
        <dbReference type="ARBA" id="ARBA00023175"/>
    </source>
</evidence>
<keyword evidence="4" id="KW-0505">Motor protein</keyword>
<dbReference type="Proteomes" id="UP000799538">
    <property type="component" value="Unassembled WGS sequence"/>
</dbReference>
<evidence type="ECO:0000256" key="5">
    <source>
        <dbReference type="SAM" id="Coils"/>
    </source>
</evidence>
<feature type="region of interest" description="Disordered" evidence="6">
    <location>
        <begin position="170"/>
        <end position="194"/>
    </location>
</feature>
<keyword evidence="5" id="KW-0175">Coiled coil</keyword>
<proteinExistence type="predicted"/>
<name>A0A6A6G7D2_9PEZI</name>
<evidence type="ECO:0000256" key="3">
    <source>
        <dbReference type="ARBA" id="ARBA00023123"/>
    </source>
</evidence>
<sequence length="562" mass="65174">MAAFFDQLRAAAEQTCRSATEVESAYKSEVEAKDRIIARIKAELEQKNQVDLAKEREYARQTQIVTAGLQKKREDAKTIKDLKNKLATALNDAERDREAAVEQTRQQLRAWYADQHHQWQSATEAEREKERQEAAEHQQLEIKKALDVAETQARRRILRLKRSHVREMKALKDSHRAELERRDSERQETNKHHEREIKQLQTQVKAKTNMFKTGQERWERLESRTIEAEQAVTAAKVVCAFQSHRIRKMEEEARGSAAERQNIPIKRRRRCPGEYHSSPHHYQIKTHPQRLFVMSQTSSSDLPLDNIVPDSPIYESGGNEHTSGSAQMELEPVEPKADEEAIVSMYDSVQSGEDFRHALQAKDKEHDAVLDRQRVFYQEMIEERDEKIKQMSNELQLAQKAHAETASALSETEGEIGQVSRAAAQQASKQQRKVKKLRERNEELRAKNEKLSLDLEAKKQAYDRDIAQVYRGEAHILRIAFESEKCSLIGEHNAALDAKDEEHEKNVEQIYRTHGEDTERIHAEHRGEVGRLRTEKSALAKTVFRLRASRNKWRAKRNLKSI</sequence>
<feature type="coiled-coil region" evidence="5">
    <location>
        <begin position="381"/>
        <end position="461"/>
    </location>
</feature>
<evidence type="ECO:0000256" key="1">
    <source>
        <dbReference type="ARBA" id="ARBA00004496"/>
    </source>
</evidence>
<dbReference type="PANTHER" id="PTHR46349:SF6">
    <property type="entry name" value="MYOSIN-6-LIKE"/>
    <property type="match status" value="1"/>
</dbReference>